<dbReference type="RefSeq" id="WP_265895562.1">
    <property type="nucleotide sequence ID" value="NZ_JAPIVE010000001.1"/>
</dbReference>
<proteinExistence type="predicted"/>
<evidence type="ECO:0000313" key="1">
    <source>
        <dbReference type="EMBL" id="MCX2523242.1"/>
    </source>
</evidence>
<protein>
    <submittedName>
        <fullName evidence="1">Uncharacterized protein</fullName>
    </submittedName>
</protein>
<keyword evidence="2" id="KW-1185">Reference proteome</keyword>
<name>A0AA41ZEA3_9GAMM</name>
<evidence type="ECO:0000313" key="2">
    <source>
        <dbReference type="Proteomes" id="UP001165678"/>
    </source>
</evidence>
<dbReference type="AlphaFoldDB" id="A0AA41ZEA3"/>
<gene>
    <name evidence="1" type="ORF">OQ287_03230</name>
</gene>
<dbReference type="Pfam" id="PF20227">
    <property type="entry name" value="DUF6586"/>
    <property type="match status" value="1"/>
</dbReference>
<accession>A0AA41ZEA3</accession>
<reference evidence="1" key="1">
    <citation type="submission" date="2022-11" db="EMBL/GenBank/DDBJ databases">
        <title>Larsenimonas rhizosphaerae sp. nov., isolated from a tidal mudflat.</title>
        <authorList>
            <person name="Lee S.D."/>
            <person name="Kim I.S."/>
        </authorList>
    </citation>
    <scope>NUCLEOTIDE SEQUENCE</scope>
    <source>
        <strain evidence="1">GH2-1</strain>
    </source>
</reference>
<dbReference type="Proteomes" id="UP001165678">
    <property type="component" value="Unassembled WGS sequence"/>
</dbReference>
<dbReference type="EMBL" id="JAPIVE010000001">
    <property type="protein sequence ID" value="MCX2523242.1"/>
    <property type="molecule type" value="Genomic_DNA"/>
</dbReference>
<dbReference type="InterPro" id="IPR046493">
    <property type="entry name" value="DUF6586"/>
</dbReference>
<sequence length="151" mass="16661">MSQRGETNRLVYEADLLLRIDSVPDDALVARTRALEEGAALLLEQALVSLLVEIDDSTVWQSGQWRGQLMASTIQRAELIQLAELLRRPDSWLSLLLDECAAVVPAGRAATPAAGEVMIATTRLSRREVLTQAVIEFKALAAALRHTNEEW</sequence>
<organism evidence="1 2">
    <name type="scientific">Larsenimonas rhizosphaerae</name>
    <dbReference type="NCBI Taxonomy" id="2944682"/>
    <lineage>
        <taxon>Bacteria</taxon>
        <taxon>Pseudomonadati</taxon>
        <taxon>Pseudomonadota</taxon>
        <taxon>Gammaproteobacteria</taxon>
        <taxon>Oceanospirillales</taxon>
        <taxon>Halomonadaceae</taxon>
        <taxon>Larsenimonas</taxon>
    </lineage>
</organism>
<comment type="caution">
    <text evidence="1">The sequence shown here is derived from an EMBL/GenBank/DDBJ whole genome shotgun (WGS) entry which is preliminary data.</text>
</comment>